<name>A0A1Q9CJ88_SYMMI</name>
<proteinExistence type="predicted"/>
<evidence type="ECO:0000313" key="2">
    <source>
        <dbReference type="EMBL" id="OLP82965.1"/>
    </source>
</evidence>
<dbReference type="Gene3D" id="1.20.190.10">
    <property type="entry name" value="Pesticidal crystal protein, N-terminal domain"/>
    <property type="match status" value="1"/>
</dbReference>
<dbReference type="Proteomes" id="UP000186817">
    <property type="component" value="Unassembled WGS sequence"/>
</dbReference>
<evidence type="ECO:0000313" key="3">
    <source>
        <dbReference type="Proteomes" id="UP000186817"/>
    </source>
</evidence>
<protein>
    <submittedName>
        <fullName evidence="2">Uncharacterized protein</fullName>
    </submittedName>
</protein>
<comment type="caution">
    <text evidence="2">The sequence shown here is derived from an EMBL/GenBank/DDBJ whole genome shotgun (WGS) entry which is preliminary data.</text>
</comment>
<dbReference type="EMBL" id="LSRX01001152">
    <property type="protein sequence ID" value="OLP82965.1"/>
    <property type="molecule type" value="Genomic_DNA"/>
</dbReference>
<keyword evidence="1" id="KW-0732">Signal</keyword>
<evidence type="ECO:0000256" key="1">
    <source>
        <dbReference type="SAM" id="SignalP"/>
    </source>
</evidence>
<feature type="signal peptide" evidence="1">
    <location>
        <begin position="1"/>
        <end position="16"/>
    </location>
</feature>
<dbReference type="InterPro" id="IPR036716">
    <property type="entry name" value="Pest_crys_N_sf"/>
</dbReference>
<gene>
    <name evidence="2" type="ORF">AK812_SmicGene36316</name>
</gene>
<feature type="chain" id="PRO_5013203562" evidence="1">
    <location>
        <begin position="17"/>
        <end position="650"/>
    </location>
</feature>
<sequence length="650" mass="72958">MSRLWTFVIFFGLCQADRANETDTACLLAQRKIGAAAVATEVAVTPPPLSASCMATQLPGQVRLAPLSSGKDAVDRWAESWAEQASLSLLKQMGAIVIKHLFADVLGEVLAGVFKALFPPRFSKEKAMMRAMMEWTQEYVKVEIEQLIKDTIAASMCTLERQTKDLMEAIDTLKIKIKEAEEEASRGWRQKDPVFPAKDFSECIVRHTAAKGTAWSIVDYITNSHHRAVLVPEFVAISWAIMSLWHDLYNLRRVEENPWKSKELAIIEVNSSLLGGSLGSQKTLKQMKKEFQNLQKAAKDMMESWKKWRGGYLKVEESYETSGEWPKIYRQVTRTLKDEFTGFERRYKTEQTTNNGWPKDLLSEDWTERFLNFRMDEVFIREFVPMIHSFPYMAKLIPGQENKRLNSDPLPEFIQGPGVSAWLAGTGMEMKFHTMVSWSLADTPVEHRGNVHEMAWRKGDAIDQLTFIAQKGTFELPKSDHGGGGGGEQPAVDLPENPCGLDIGYAGDWMARFTVLNEKGSKMEFKGDGSEEAFFSTGAGLCGLYKFELLHLCLECLCIIVKEAEISGHAPGLRDFLKQVPEGRRLALLEDTYSLARATELTQDAKDVGAAKRLSSTGALVQHVAWIDQNGSQLFFSLAANADRSDLPQQ</sequence>
<keyword evidence="3" id="KW-1185">Reference proteome</keyword>
<feature type="non-terminal residue" evidence="2">
    <location>
        <position position="650"/>
    </location>
</feature>
<organism evidence="2 3">
    <name type="scientific">Symbiodinium microadriaticum</name>
    <name type="common">Dinoflagellate</name>
    <name type="synonym">Zooxanthella microadriatica</name>
    <dbReference type="NCBI Taxonomy" id="2951"/>
    <lineage>
        <taxon>Eukaryota</taxon>
        <taxon>Sar</taxon>
        <taxon>Alveolata</taxon>
        <taxon>Dinophyceae</taxon>
        <taxon>Suessiales</taxon>
        <taxon>Symbiodiniaceae</taxon>
        <taxon>Symbiodinium</taxon>
    </lineage>
</organism>
<dbReference type="AlphaFoldDB" id="A0A1Q9CJ88"/>
<accession>A0A1Q9CJ88</accession>
<dbReference type="GO" id="GO:0090729">
    <property type="term" value="F:toxin activity"/>
    <property type="evidence" value="ECO:0007669"/>
    <property type="project" value="InterPro"/>
</dbReference>
<dbReference type="OrthoDB" id="411558at2759"/>
<reference evidence="2 3" key="1">
    <citation type="submission" date="2016-02" db="EMBL/GenBank/DDBJ databases">
        <title>Genome analysis of coral dinoflagellate symbionts highlights evolutionary adaptations to a symbiotic lifestyle.</title>
        <authorList>
            <person name="Aranda M."/>
            <person name="Li Y."/>
            <person name="Liew Y.J."/>
            <person name="Baumgarten S."/>
            <person name="Simakov O."/>
            <person name="Wilson M."/>
            <person name="Piel J."/>
            <person name="Ashoor H."/>
            <person name="Bougouffa S."/>
            <person name="Bajic V.B."/>
            <person name="Ryu T."/>
            <person name="Ravasi T."/>
            <person name="Bayer T."/>
            <person name="Micklem G."/>
            <person name="Kim H."/>
            <person name="Bhak J."/>
            <person name="Lajeunesse T.C."/>
            <person name="Voolstra C.R."/>
        </authorList>
    </citation>
    <scope>NUCLEOTIDE SEQUENCE [LARGE SCALE GENOMIC DNA]</scope>
    <source>
        <strain evidence="2 3">CCMP2467</strain>
    </source>
</reference>